<gene>
    <name evidence="1" type="ORF">LSTR_LSTR003642</name>
</gene>
<organism evidence="1 2">
    <name type="scientific">Laodelphax striatellus</name>
    <name type="common">Small brown planthopper</name>
    <name type="synonym">Delphax striatella</name>
    <dbReference type="NCBI Taxonomy" id="195883"/>
    <lineage>
        <taxon>Eukaryota</taxon>
        <taxon>Metazoa</taxon>
        <taxon>Ecdysozoa</taxon>
        <taxon>Arthropoda</taxon>
        <taxon>Hexapoda</taxon>
        <taxon>Insecta</taxon>
        <taxon>Pterygota</taxon>
        <taxon>Neoptera</taxon>
        <taxon>Paraneoptera</taxon>
        <taxon>Hemiptera</taxon>
        <taxon>Auchenorrhyncha</taxon>
        <taxon>Fulgoroidea</taxon>
        <taxon>Delphacidae</taxon>
        <taxon>Criomorphinae</taxon>
        <taxon>Laodelphax</taxon>
    </lineage>
</organism>
<dbReference type="InParanoid" id="A0A482XBH3"/>
<reference evidence="1 2" key="1">
    <citation type="journal article" date="2017" name="Gigascience">
        <title>Genome sequence of the small brown planthopper, Laodelphax striatellus.</title>
        <authorList>
            <person name="Zhu J."/>
            <person name="Jiang F."/>
            <person name="Wang X."/>
            <person name="Yang P."/>
            <person name="Bao Y."/>
            <person name="Zhao W."/>
            <person name="Wang W."/>
            <person name="Lu H."/>
            <person name="Wang Q."/>
            <person name="Cui N."/>
            <person name="Li J."/>
            <person name="Chen X."/>
            <person name="Luo L."/>
            <person name="Yu J."/>
            <person name="Kang L."/>
            <person name="Cui F."/>
        </authorList>
    </citation>
    <scope>NUCLEOTIDE SEQUENCE [LARGE SCALE GENOMIC DNA]</scope>
    <source>
        <strain evidence="1">Lst14</strain>
    </source>
</reference>
<accession>A0A482XBH3</accession>
<dbReference type="AlphaFoldDB" id="A0A482XBH3"/>
<evidence type="ECO:0000313" key="1">
    <source>
        <dbReference type="EMBL" id="RZF42818.1"/>
    </source>
</evidence>
<dbReference type="Proteomes" id="UP000291343">
    <property type="component" value="Unassembled WGS sequence"/>
</dbReference>
<protein>
    <submittedName>
        <fullName evidence="1">Uncharacterized protein</fullName>
    </submittedName>
</protein>
<evidence type="ECO:0000313" key="2">
    <source>
        <dbReference type="Proteomes" id="UP000291343"/>
    </source>
</evidence>
<name>A0A482XBH3_LAOST</name>
<comment type="caution">
    <text evidence="1">The sequence shown here is derived from an EMBL/GenBank/DDBJ whole genome shotgun (WGS) entry which is preliminary data.</text>
</comment>
<sequence length="161" mass="18178">MKWYLSFNSEISKGKIEIWASSEIIGETSKGAKTPSQNRMDFVNSVIQGIDLELQLGIQNDEDELIGADEDGSDDEAHYNNITGWRMWANSLEDSAKRISGEDRMRDSRQAATCRIMISHGPHQSLSVSLQASDLLSPFASVLREMIFVRSFTSRDWTDEE</sequence>
<dbReference type="EMBL" id="QKKF02013937">
    <property type="protein sequence ID" value="RZF42818.1"/>
    <property type="molecule type" value="Genomic_DNA"/>
</dbReference>
<proteinExistence type="predicted"/>
<keyword evidence="2" id="KW-1185">Reference proteome</keyword>